<protein>
    <recommendedName>
        <fullName evidence="7">EamA domain-containing protein</fullName>
    </recommendedName>
</protein>
<feature type="transmembrane region" description="Helical" evidence="6">
    <location>
        <begin position="251"/>
        <end position="271"/>
    </location>
</feature>
<dbReference type="AlphaFoldDB" id="S9ZPQ3"/>
<dbReference type="PANTHER" id="PTHR42920:SF5">
    <property type="entry name" value="EAMA DOMAIN-CONTAINING PROTEIN"/>
    <property type="match status" value="1"/>
</dbReference>
<reference evidence="8 9" key="1">
    <citation type="submission" date="2013-06" db="EMBL/GenBank/DDBJ databases">
        <title>Draft genome sequence of Thauera terpenica.</title>
        <authorList>
            <person name="Liu B."/>
            <person name="Frostegard A.H."/>
            <person name="Shapleigh J.P."/>
        </authorList>
    </citation>
    <scope>NUCLEOTIDE SEQUENCE [LARGE SCALE GENOMIC DNA]</scope>
    <source>
        <strain evidence="8 9">58Eu</strain>
    </source>
</reference>
<evidence type="ECO:0000313" key="9">
    <source>
        <dbReference type="Proteomes" id="UP000015455"/>
    </source>
</evidence>
<feature type="transmembrane region" description="Helical" evidence="6">
    <location>
        <begin position="190"/>
        <end position="209"/>
    </location>
</feature>
<dbReference type="PANTHER" id="PTHR42920">
    <property type="entry name" value="OS03G0707200 PROTEIN-RELATED"/>
    <property type="match status" value="1"/>
</dbReference>
<feature type="transmembrane region" description="Helical" evidence="6">
    <location>
        <begin position="45"/>
        <end position="66"/>
    </location>
</feature>
<dbReference type="InterPro" id="IPR051258">
    <property type="entry name" value="Diverse_Substrate_Transporter"/>
</dbReference>
<evidence type="ECO:0000256" key="2">
    <source>
        <dbReference type="ARBA" id="ARBA00022475"/>
    </source>
</evidence>
<evidence type="ECO:0000256" key="3">
    <source>
        <dbReference type="ARBA" id="ARBA00022692"/>
    </source>
</evidence>
<comment type="subcellular location">
    <subcellularLocation>
        <location evidence="1">Cell membrane</location>
        <topology evidence="1">Multi-pass membrane protein</topology>
    </subcellularLocation>
</comment>
<feature type="transmembrane region" description="Helical" evidence="6">
    <location>
        <begin position="78"/>
        <end position="97"/>
    </location>
</feature>
<proteinExistence type="predicted"/>
<feature type="transmembrane region" description="Helical" evidence="6">
    <location>
        <begin position="135"/>
        <end position="156"/>
    </location>
</feature>
<accession>S9ZPQ3</accession>
<feature type="transmembrane region" description="Helical" evidence="6">
    <location>
        <begin position="109"/>
        <end position="128"/>
    </location>
</feature>
<evidence type="ECO:0000256" key="5">
    <source>
        <dbReference type="ARBA" id="ARBA00023136"/>
    </source>
</evidence>
<dbReference type="InterPro" id="IPR000620">
    <property type="entry name" value="EamA_dom"/>
</dbReference>
<sequence>MRVRLVEPERLTPESPHPLKADLILVGATLVAAAGWIFSKESLAGLPPLLFVGVRFLLAGVVLMAFSWRQLRLLDRAGWRGSVLVGALFTLAMMLWIKGLEHASHLGEGAFISSLGAVLVPVVARLFFGEHPPRIAWVAMPVAMVGFAFLSLEHGFRFEPGQWLFLAAALVFAVLINLNGRVVRQVPPLALSAVQVSMVGVLVLPSSALYENWPAAVSLPVLGWVLASALIATTLRFFIQLYGQSLTTPSHASMILMLEPMWTAMLAAGWFGERMSAQQFVGCALIFSALVLSRWRVVRDVLKTLGGR</sequence>
<keyword evidence="2" id="KW-1003">Cell membrane</keyword>
<evidence type="ECO:0000256" key="1">
    <source>
        <dbReference type="ARBA" id="ARBA00004651"/>
    </source>
</evidence>
<keyword evidence="3 6" id="KW-0812">Transmembrane</keyword>
<feature type="domain" description="EamA" evidence="7">
    <location>
        <begin position="161"/>
        <end position="293"/>
    </location>
</feature>
<dbReference type="InterPro" id="IPR037185">
    <property type="entry name" value="EmrE-like"/>
</dbReference>
<evidence type="ECO:0000256" key="4">
    <source>
        <dbReference type="ARBA" id="ARBA00022989"/>
    </source>
</evidence>
<feature type="transmembrane region" description="Helical" evidence="6">
    <location>
        <begin position="277"/>
        <end position="295"/>
    </location>
</feature>
<feature type="transmembrane region" description="Helical" evidence="6">
    <location>
        <begin position="221"/>
        <end position="239"/>
    </location>
</feature>
<dbReference type="SUPFAM" id="SSF103481">
    <property type="entry name" value="Multidrug resistance efflux transporter EmrE"/>
    <property type="match status" value="2"/>
</dbReference>
<evidence type="ECO:0000259" key="7">
    <source>
        <dbReference type="Pfam" id="PF00892"/>
    </source>
</evidence>
<organism evidence="8 9">
    <name type="scientific">Thauera terpenica 58Eu</name>
    <dbReference type="NCBI Taxonomy" id="1348657"/>
    <lineage>
        <taxon>Bacteria</taxon>
        <taxon>Pseudomonadati</taxon>
        <taxon>Pseudomonadota</taxon>
        <taxon>Betaproteobacteria</taxon>
        <taxon>Rhodocyclales</taxon>
        <taxon>Zoogloeaceae</taxon>
        <taxon>Thauera</taxon>
    </lineage>
</organism>
<dbReference type="STRING" id="1348657.M622_15565"/>
<feature type="domain" description="EamA" evidence="7">
    <location>
        <begin position="20"/>
        <end position="151"/>
    </location>
</feature>
<name>S9ZPQ3_9RHOO</name>
<dbReference type="eggNOG" id="COG0697">
    <property type="taxonomic scope" value="Bacteria"/>
</dbReference>
<evidence type="ECO:0000313" key="8">
    <source>
        <dbReference type="EMBL" id="EPZ15517.1"/>
    </source>
</evidence>
<gene>
    <name evidence="8" type="ORF">M622_15565</name>
</gene>
<evidence type="ECO:0000256" key="6">
    <source>
        <dbReference type="SAM" id="Phobius"/>
    </source>
</evidence>
<dbReference type="PATRIC" id="fig|1348657.5.peg.1983"/>
<dbReference type="Proteomes" id="UP000015455">
    <property type="component" value="Unassembled WGS sequence"/>
</dbReference>
<keyword evidence="9" id="KW-1185">Reference proteome</keyword>
<keyword evidence="5 6" id="KW-0472">Membrane</keyword>
<dbReference type="RefSeq" id="WP_021249408.1">
    <property type="nucleotide sequence ID" value="NZ_ATJV01000055.1"/>
</dbReference>
<dbReference type="EMBL" id="ATJV01000055">
    <property type="protein sequence ID" value="EPZ15517.1"/>
    <property type="molecule type" value="Genomic_DNA"/>
</dbReference>
<feature type="transmembrane region" description="Helical" evidence="6">
    <location>
        <begin position="21"/>
        <end position="39"/>
    </location>
</feature>
<comment type="caution">
    <text evidence="8">The sequence shown here is derived from an EMBL/GenBank/DDBJ whole genome shotgun (WGS) entry which is preliminary data.</text>
</comment>
<keyword evidence="4 6" id="KW-1133">Transmembrane helix</keyword>
<dbReference type="GO" id="GO:0005886">
    <property type="term" value="C:plasma membrane"/>
    <property type="evidence" value="ECO:0007669"/>
    <property type="project" value="UniProtKB-SubCell"/>
</dbReference>
<feature type="transmembrane region" description="Helical" evidence="6">
    <location>
        <begin position="162"/>
        <end position="178"/>
    </location>
</feature>
<dbReference type="Pfam" id="PF00892">
    <property type="entry name" value="EamA"/>
    <property type="match status" value="2"/>
</dbReference>